<keyword evidence="3" id="KW-0805">Transcription regulation</keyword>
<dbReference type="CDD" id="cd08045">
    <property type="entry name" value="HFD_TAF4"/>
    <property type="match status" value="1"/>
</dbReference>
<feature type="domain" description="Transcription initiation factor TFIID component TAF4 C-terminal" evidence="8">
    <location>
        <begin position="127"/>
        <end position="395"/>
    </location>
</feature>
<comment type="similarity">
    <text evidence="2">Belongs to the TAF4 family.</text>
</comment>
<proteinExistence type="inferred from homology"/>
<dbReference type="PANTHER" id="PTHR15138:SF14">
    <property type="entry name" value="TRANSCRIPTION INITIATION FACTOR TFIID SUBUNIT 4"/>
    <property type="match status" value="1"/>
</dbReference>
<dbReference type="GO" id="GO:0016251">
    <property type="term" value="F:RNA polymerase II general transcription initiation factor activity"/>
    <property type="evidence" value="ECO:0007669"/>
    <property type="project" value="TreeGrafter"/>
</dbReference>
<comment type="function">
    <text evidence="6">TAFs are components of the transcription factor IID (TFIID) complex that is essential for mediating regulation of RNA polymerase transcription.</text>
</comment>
<gene>
    <name evidence="9" type="ORF">SLEP1_g2111</name>
</gene>
<dbReference type="Proteomes" id="UP001054252">
    <property type="component" value="Unassembled WGS sequence"/>
</dbReference>
<dbReference type="PANTHER" id="PTHR15138">
    <property type="entry name" value="TRANSCRIPTION INITIATION FACTOR TFIID SUBUNIT 4"/>
    <property type="match status" value="1"/>
</dbReference>
<evidence type="ECO:0000313" key="10">
    <source>
        <dbReference type="Proteomes" id="UP001054252"/>
    </source>
</evidence>
<dbReference type="InterPro" id="IPR045144">
    <property type="entry name" value="TAF4"/>
</dbReference>
<dbReference type="InterPro" id="IPR007900">
    <property type="entry name" value="TAF4_C"/>
</dbReference>
<dbReference type="Gene3D" id="1.10.20.10">
    <property type="entry name" value="Histone, subunit A"/>
    <property type="match status" value="1"/>
</dbReference>
<evidence type="ECO:0000256" key="7">
    <source>
        <dbReference type="SAM" id="MobiDB-lite"/>
    </source>
</evidence>
<comment type="caution">
    <text evidence="9">The sequence shown here is derived from an EMBL/GenBank/DDBJ whole genome shotgun (WGS) entry which is preliminary data.</text>
</comment>
<name>A0AAV5HPU2_9ROSI</name>
<sequence length="406" mass="44921">MSSGDGARRSPFLDFQFCAGSQFSFSFAADNGSPRRSGNLSLACKNQLSSRAVANVSISPKKPSVGRKKPLQTPGSSPPLSRIILFIFPVDLRKHHRHVISHIINAIFNRKKQKVSDSFLDESIEGLNDVTAVTGIDLREEEEQLFSGSTGNSQVSEASNRVVQEEERLVLQRTPLQKKLAAITAKCGLKGISNDVEQCLSLCVEERLRGLVCNLIRLSKQRVDAEKARHQTLITSDVQQQIATIHKNAREEKERKQAEVEKLPKFDEVTMKDENEMKISAANAAVRAAVGGDDMLSKWRLMAEQASQKHEGVMVMTSGSQADKDMNYKPLLTPERDNQEAQESPLSNLGTARTSGRNQVASPQTGCARTISIKDVIAVLERDPNMSKSMLLYRLYNRIQSEGTAE</sequence>
<reference evidence="9 10" key="1">
    <citation type="journal article" date="2021" name="Commun. Biol.">
        <title>The genome of Shorea leprosula (Dipterocarpaceae) highlights the ecological relevance of drought in aseasonal tropical rainforests.</title>
        <authorList>
            <person name="Ng K.K.S."/>
            <person name="Kobayashi M.J."/>
            <person name="Fawcett J.A."/>
            <person name="Hatakeyama M."/>
            <person name="Paape T."/>
            <person name="Ng C.H."/>
            <person name="Ang C.C."/>
            <person name="Tnah L.H."/>
            <person name="Lee C.T."/>
            <person name="Nishiyama T."/>
            <person name="Sese J."/>
            <person name="O'Brien M.J."/>
            <person name="Copetti D."/>
            <person name="Mohd Noor M.I."/>
            <person name="Ong R.C."/>
            <person name="Putra M."/>
            <person name="Sireger I.Z."/>
            <person name="Indrioko S."/>
            <person name="Kosugi Y."/>
            <person name="Izuno A."/>
            <person name="Isagi Y."/>
            <person name="Lee S.L."/>
            <person name="Shimizu K.K."/>
        </authorList>
    </citation>
    <scope>NUCLEOTIDE SEQUENCE [LARGE SCALE GENOMIC DNA]</scope>
    <source>
        <strain evidence="9">214</strain>
    </source>
</reference>
<dbReference type="EMBL" id="BPVZ01000002">
    <property type="protein sequence ID" value="GKU87767.1"/>
    <property type="molecule type" value="Genomic_DNA"/>
</dbReference>
<dbReference type="GO" id="GO:0005669">
    <property type="term" value="C:transcription factor TFIID complex"/>
    <property type="evidence" value="ECO:0007669"/>
    <property type="project" value="InterPro"/>
</dbReference>
<accession>A0AAV5HPU2</accession>
<evidence type="ECO:0000256" key="1">
    <source>
        <dbReference type="ARBA" id="ARBA00004123"/>
    </source>
</evidence>
<evidence type="ECO:0000256" key="2">
    <source>
        <dbReference type="ARBA" id="ARBA00006178"/>
    </source>
</evidence>
<keyword evidence="10" id="KW-1185">Reference proteome</keyword>
<evidence type="ECO:0000313" key="9">
    <source>
        <dbReference type="EMBL" id="GKU87767.1"/>
    </source>
</evidence>
<dbReference type="GO" id="GO:0003677">
    <property type="term" value="F:DNA binding"/>
    <property type="evidence" value="ECO:0007669"/>
    <property type="project" value="TreeGrafter"/>
</dbReference>
<dbReference type="GO" id="GO:0006367">
    <property type="term" value="P:transcription initiation at RNA polymerase II promoter"/>
    <property type="evidence" value="ECO:0007669"/>
    <property type="project" value="TreeGrafter"/>
</dbReference>
<evidence type="ECO:0000256" key="4">
    <source>
        <dbReference type="ARBA" id="ARBA00023163"/>
    </source>
</evidence>
<feature type="compositionally biased region" description="Polar residues" evidence="7">
    <location>
        <begin position="341"/>
        <end position="363"/>
    </location>
</feature>
<dbReference type="InterPro" id="IPR009072">
    <property type="entry name" value="Histone-fold"/>
</dbReference>
<evidence type="ECO:0000256" key="6">
    <source>
        <dbReference type="ARBA" id="ARBA00058775"/>
    </source>
</evidence>
<keyword evidence="4" id="KW-0804">Transcription</keyword>
<organism evidence="9 10">
    <name type="scientific">Rubroshorea leprosula</name>
    <dbReference type="NCBI Taxonomy" id="152421"/>
    <lineage>
        <taxon>Eukaryota</taxon>
        <taxon>Viridiplantae</taxon>
        <taxon>Streptophyta</taxon>
        <taxon>Embryophyta</taxon>
        <taxon>Tracheophyta</taxon>
        <taxon>Spermatophyta</taxon>
        <taxon>Magnoliopsida</taxon>
        <taxon>eudicotyledons</taxon>
        <taxon>Gunneridae</taxon>
        <taxon>Pentapetalae</taxon>
        <taxon>rosids</taxon>
        <taxon>malvids</taxon>
        <taxon>Malvales</taxon>
        <taxon>Dipterocarpaceae</taxon>
        <taxon>Rubroshorea</taxon>
    </lineage>
</organism>
<dbReference type="AlphaFoldDB" id="A0AAV5HPU2"/>
<keyword evidence="5" id="KW-0539">Nucleus</keyword>
<protein>
    <recommendedName>
        <fullName evidence="8">Transcription initiation factor TFIID component TAF4 C-terminal domain-containing protein</fullName>
    </recommendedName>
</protein>
<evidence type="ECO:0000256" key="3">
    <source>
        <dbReference type="ARBA" id="ARBA00023015"/>
    </source>
</evidence>
<dbReference type="GO" id="GO:0046982">
    <property type="term" value="F:protein heterodimerization activity"/>
    <property type="evidence" value="ECO:0007669"/>
    <property type="project" value="InterPro"/>
</dbReference>
<dbReference type="FunFam" id="1.10.20.10:FF:000015">
    <property type="entry name" value="Transcription initiation factor TFIID subunit 4B"/>
    <property type="match status" value="1"/>
</dbReference>
<feature type="region of interest" description="Disordered" evidence="7">
    <location>
        <begin position="323"/>
        <end position="363"/>
    </location>
</feature>
<comment type="subcellular location">
    <subcellularLocation>
        <location evidence="1">Nucleus</location>
    </subcellularLocation>
</comment>
<evidence type="ECO:0000256" key="5">
    <source>
        <dbReference type="ARBA" id="ARBA00023242"/>
    </source>
</evidence>
<evidence type="ECO:0000259" key="8">
    <source>
        <dbReference type="Pfam" id="PF05236"/>
    </source>
</evidence>
<dbReference type="Pfam" id="PF05236">
    <property type="entry name" value="TAF4"/>
    <property type="match status" value="1"/>
</dbReference>